<keyword evidence="3" id="KW-1185">Reference proteome</keyword>
<accession>A0A545SQU5</accession>
<dbReference type="RefSeq" id="WP_142929871.1">
    <property type="nucleotide sequence ID" value="NZ_ML660112.1"/>
</dbReference>
<dbReference type="Pfam" id="PF03929">
    <property type="entry name" value="PepSY_TM"/>
    <property type="match status" value="1"/>
</dbReference>
<reference evidence="2 3" key="1">
    <citation type="submission" date="2019-06" db="EMBL/GenBank/DDBJ databases">
        <title>Whole genome sequence for Cellvibrionaceae sp. R142.</title>
        <authorList>
            <person name="Wang G."/>
        </authorList>
    </citation>
    <scope>NUCLEOTIDE SEQUENCE [LARGE SCALE GENOMIC DNA]</scope>
    <source>
        <strain evidence="2 3">R142</strain>
    </source>
</reference>
<gene>
    <name evidence="2" type="ORF">FKG94_25980</name>
</gene>
<dbReference type="Proteomes" id="UP000319732">
    <property type="component" value="Unassembled WGS sequence"/>
</dbReference>
<feature type="transmembrane region" description="Helical" evidence="1">
    <location>
        <begin position="12"/>
        <end position="37"/>
    </location>
</feature>
<keyword evidence="1" id="KW-0812">Transmembrane</keyword>
<evidence type="ECO:0000256" key="1">
    <source>
        <dbReference type="SAM" id="Phobius"/>
    </source>
</evidence>
<keyword evidence="1" id="KW-0472">Membrane</keyword>
<evidence type="ECO:0000313" key="2">
    <source>
        <dbReference type="EMBL" id="TQV67246.1"/>
    </source>
</evidence>
<name>A0A545SQU5_9GAMM</name>
<dbReference type="EMBL" id="VHSG01000036">
    <property type="protein sequence ID" value="TQV67246.1"/>
    <property type="molecule type" value="Genomic_DNA"/>
</dbReference>
<evidence type="ECO:0000313" key="3">
    <source>
        <dbReference type="Proteomes" id="UP000319732"/>
    </source>
</evidence>
<dbReference type="AlphaFoldDB" id="A0A545SQU5"/>
<feature type="transmembrane region" description="Helical" evidence="1">
    <location>
        <begin position="343"/>
        <end position="364"/>
    </location>
</feature>
<dbReference type="OrthoDB" id="9816402at2"/>
<keyword evidence="1" id="KW-1133">Transmembrane helix</keyword>
<sequence length="376" mass="40357">MVTKSATRTLATLHAWLGAVAAVFILAVSITGIAIAFSAPLLHLETGAFPQTEKRAADLPVKIDVLVAGAQQEAGASFIPLGYLGADAEIATYVEMIYGLSAPPDAGGEIQIVTFDAATDQVIGAFYLDRTLTHLLIDFHYELLGGGPGAVIVAALGLLMAGLAIVGLYLWWPLNRSVWRKIRRLELRGSLLGKSFSLHSFFGFWFALVVLVWSLTGVYWSQPEWSPGFIRPATASLPAPIAEQFQNSACNDEVTVDTAIARALASHSHTTLLEAEFATPWQPYHIIYLSTGSDIDKKDGDIRVWASSNCIDQVHTESVTGIEVLGAINASIHSGESFGALRVPIIVIVGLVLSLLAITGLIVWAKKFLFAGPRVH</sequence>
<comment type="caution">
    <text evidence="2">The sequence shown here is derived from an EMBL/GenBank/DDBJ whole genome shotgun (WGS) entry which is preliminary data.</text>
</comment>
<dbReference type="InterPro" id="IPR005625">
    <property type="entry name" value="PepSY-ass_TM"/>
</dbReference>
<protein>
    <submittedName>
        <fullName evidence="2">PepSY domain-containing protein</fullName>
    </submittedName>
</protein>
<organism evidence="2 3">
    <name type="scientific">Exilibacterium tricleocarpae</name>
    <dbReference type="NCBI Taxonomy" id="2591008"/>
    <lineage>
        <taxon>Bacteria</taxon>
        <taxon>Pseudomonadati</taxon>
        <taxon>Pseudomonadota</taxon>
        <taxon>Gammaproteobacteria</taxon>
        <taxon>Cellvibrionales</taxon>
        <taxon>Cellvibrionaceae</taxon>
        <taxon>Exilibacterium</taxon>
    </lineage>
</organism>
<dbReference type="PANTHER" id="PTHR34219">
    <property type="entry name" value="IRON-REGULATED INNER MEMBRANE PROTEIN-RELATED"/>
    <property type="match status" value="1"/>
</dbReference>
<feature type="transmembrane region" description="Helical" evidence="1">
    <location>
        <begin position="150"/>
        <end position="174"/>
    </location>
</feature>
<feature type="transmembrane region" description="Helical" evidence="1">
    <location>
        <begin position="195"/>
        <end position="220"/>
    </location>
</feature>
<proteinExistence type="predicted"/>